<feature type="non-terminal residue" evidence="2">
    <location>
        <position position="1"/>
    </location>
</feature>
<comment type="caution">
    <text evidence="2">The sequence shown here is derived from an EMBL/GenBank/DDBJ whole genome shotgun (WGS) entry which is preliminary data.</text>
</comment>
<feature type="compositionally biased region" description="Basic residues" evidence="1">
    <location>
        <begin position="93"/>
        <end position="102"/>
    </location>
</feature>
<reference evidence="2 3" key="1">
    <citation type="journal article" date="2018" name="Front. Plant Sci.">
        <title>Red Clover (Trifolium pratense) and Zigzag Clover (T. medium) - A Picture of Genomic Similarities and Differences.</title>
        <authorList>
            <person name="Dluhosova J."/>
            <person name="Istvanek J."/>
            <person name="Nedelnik J."/>
            <person name="Repkova J."/>
        </authorList>
    </citation>
    <scope>NUCLEOTIDE SEQUENCE [LARGE SCALE GENOMIC DNA]</scope>
    <source>
        <strain evidence="3">cv. 10/8</strain>
        <tissue evidence="2">Leaf</tissue>
    </source>
</reference>
<dbReference type="EMBL" id="LXQA010204499">
    <property type="protein sequence ID" value="MCI33454.1"/>
    <property type="molecule type" value="Genomic_DNA"/>
</dbReference>
<keyword evidence="3" id="KW-1185">Reference proteome</keyword>
<evidence type="ECO:0000256" key="1">
    <source>
        <dbReference type="SAM" id="MobiDB-lite"/>
    </source>
</evidence>
<organism evidence="2 3">
    <name type="scientific">Trifolium medium</name>
    <dbReference type="NCBI Taxonomy" id="97028"/>
    <lineage>
        <taxon>Eukaryota</taxon>
        <taxon>Viridiplantae</taxon>
        <taxon>Streptophyta</taxon>
        <taxon>Embryophyta</taxon>
        <taxon>Tracheophyta</taxon>
        <taxon>Spermatophyta</taxon>
        <taxon>Magnoliopsida</taxon>
        <taxon>eudicotyledons</taxon>
        <taxon>Gunneridae</taxon>
        <taxon>Pentapetalae</taxon>
        <taxon>rosids</taxon>
        <taxon>fabids</taxon>
        <taxon>Fabales</taxon>
        <taxon>Fabaceae</taxon>
        <taxon>Papilionoideae</taxon>
        <taxon>50 kb inversion clade</taxon>
        <taxon>NPAAA clade</taxon>
        <taxon>Hologalegina</taxon>
        <taxon>IRL clade</taxon>
        <taxon>Trifolieae</taxon>
        <taxon>Trifolium</taxon>
    </lineage>
</organism>
<feature type="region of interest" description="Disordered" evidence="1">
    <location>
        <begin position="1"/>
        <end position="51"/>
    </location>
</feature>
<evidence type="ECO:0000313" key="2">
    <source>
        <dbReference type="EMBL" id="MCI33454.1"/>
    </source>
</evidence>
<evidence type="ECO:0000313" key="3">
    <source>
        <dbReference type="Proteomes" id="UP000265520"/>
    </source>
</evidence>
<feature type="compositionally biased region" description="Basic and acidic residues" evidence="1">
    <location>
        <begin position="38"/>
        <end position="51"/>
    </location>
</feature>
<sequence>NFLEDFKKETGVDVPRSMVPPTPNVDLYKPRKRKRSVKTSEEEPKKKEMKKEIENVAEKKKVIEKKEMIVAEAGKKKDKKRKSVGIKIDEGKSKRRQEKRAKKNDLSTESDEETLAQRLKHKTLEAYAKEMHQKFSK</sequence>
<protein>
    <submittedName>
        <fullName evidence="2">Uncharacterized protein</fullName>
    </submittedName>
</protein>
<accession>A0A392RBQ6</accession>
<feature type="non-terminal residue" evidence="2">
    <location>
        <position position="137"/>
    </location>
</feature>
<feature type="region of interest" description="Disordered" evidence="1">
    <location>
        <begin position="73"/>
        <end position="117"/>
    </location>
</feature>
<dbReference type="Proteomes" id="UP000265520">
    <property type="component" value="Unassembled WGS sequence"/>
</dbReference>
<feature type="compositionally biased region" description="Basic and acidic residues" evidence="1">
    <location>
        <begin position="1"/>
        <end position="11"/>
    </location>
</feature>
<name>A0A392RBQ6_9FABA</name>
<proteinExistence type="predicted"/>
<dbReference type="AlphaFoldDB" id="A0A392RBQ6"/>